<dbReference type="STRING" id="1522189.A0A316VRX8"/>
<gene>
    <name evidence="1" type="ORF">IE81DRAFT_43318</name>
</gene>
<accession>A0A316VRX8</accession>
<evidence type="ECO:0000313" key="2">
    <source>
        <dbReference type="Proteomes" id="UP000245783"/>
    </source>
</evidence>
<dbReference type="PANTHER" id="PTHR37827:SF1">
    <property type="entry name" value="HNH DOMAIN-CONTAINING PROTEIN"/>
    <property type="match status" value="1"/>
</dbReference>
<dbReference type="PANTHER" id="PTHR37827">
    <property type="entry name" value="TUDOR DOMAIN-CONTAINING PROTEIN"/>
    <property type="match status" value="1"/>
</dbReference>
<dbReference type="OrthoDB" id="4850648at2759"/>
<name>A0A316VRX8_9BASI</name>
<reference evidence="1 2" key="1">
    <citation type="journal article" date="2018" name="Mol. Biol. Evol.">
        <title>Broad Genomic Sampling Reveals a Smut Pathogenic Ancestry of the Fungal Clade Ustilaginomycotina.</title>
        <authorList>
            <person name="Kijpornyongpan T."/>
            <person name="Mondo S.J."/>
            <person name="Barry K."/>
            <person name="Sandor L."/>
            <person name="Lee J."/>
            <person name="Lipzen A."/>
            <person name="Pangilinan J."/>
            <person name="LaButti K."/>
            <person name="Hainaut M."/>
            <person name="Henrissat B."/>
            <person name="Grigoriev I.V."/>
            <person name="Spatafora J.W."/>
            <person name="Aime M.C."/>
        </authorList>
    </citation>
    <scope>NUCLEOTIDE SEQUENCE [LARGE SCALE GENOMIC DNA]</scope>
    <source>
        <strain evidence="1 2">MCA 4658</strain>
    </source>
</reference>
<dbReference type="GeneID" id="37039212"/>
<dbReference type="Proteomes" id="UP000245783">
    <property type="component" value="Unassembled WGS sequence"/>
</dbReference>
<dbReference type="RefSeq" id="XP_025366323.1">
    <property type="nucleotide sequence ID" value="XM_025517342.1"/>
</dbReference>
<evidence type="ECO:0000313" key="1">
    <source>
        <dbReference type="EMBL" id="PWN39163.1"/>
    </source>
</evidence>
<sequence>MPSGSIISTRYDVLRLALEAQILQLQGDDSDVELELEVTEYVLEEVKHQGLTLDASKILDHGGSVTMKEAENHPFHSILKNALVELLGLEEHDSVLCTSEVLEVYAKLCKQQDGDQAEEQDPANTIQRQKKGALGECELCERCMMLTEHHLIPKTTHQELLRRGIFTKREMQTRISMLCRPCHSFIHAKIDEMALATTYNSLDTLLSRPDIYKWARYASKQRGRDPAHGVAHNLKNRR</sequence>
<dbReference type="EMBL" id="KZ819489">
    <property type="protein sequence ID" value="PWN39163.1"/>
    <property type="molecule type" value="Genomic_DNA"/>
</dbReference>
<protein>
    <recommendedName>
        <fullName evidence="3">HNH domain-containing protein</fullName>
    </recommendedName>
</protein>
<keyword evidence="2" id="KW-1185">Reference proteome</keyword>
<organism evidence="1 2">
    <name type="scientific">Ceraceosorus guamensis</name>
    <dbReference type="NCBI Taxonomy" id="1522189"/>
    <lineage>
        <taxon>Eukaryota</taxon>
        <taxon>Fungi</taxon>
        <taxon>Dikarya</taxon>
        <taxon>Basidiomycota</taxon>
        <taxon>Ustilaginomycotina</taxon>
        <taxon>Exobasidiomycetes</taxon>
        <taxon>Ceraceosorales</taxon>
        <taxon>Ceraceosoraceae</taxon>
        <taxon>Ceraceosorus</taxon>
    </lineage>
</organism>
<evidence type="ECO:0008006" key="3">
    <source>
        <dbReference type="Google" id="ProtNLM"/>
    </source>
</evidence>
<proteinExistence type="predicted"/>
<dbReference type="InParanoid" id="A0A316VRX8"/>
<dbReference type="AlphaFoldDB" id="A0A316VRX8"/>